<evidence type="ECO:0000313" key="3">
    <source>
        <dbReference type="Proteomes" id="UP000250043"/>
    </source>
</evidence>
<feature type="region of interest" description="Disordered" evidence="1">
    <location>
        <begin position="30"/>
        <end position="55"/>
    </location>
</feature>
<name>A0A8E2DP68_9APHY</name>
<protein>
    <submittedName>
        <fullName evidence="2">Uncharacterized protein</fullName>
    </submittedName>
</protein>
<gene>
    <name evidence="2" type="ORF">OBBRIDRAFT_790528</name>
</gene>
<reference evidence="2 3" key="1">
    <citation type="submission" date="2016-07" db="EMBL/GenBank/DDBJ databases">
        <title>Draft genome of the white-rot fungus Obba rivulosa 3A-2.</title>
        <authorList>
            <consortium name="DOE Joint Genome Institute"/>
            <person name="Miettinen O."/>
            <person name="Riley R."/>
            <person name="Acob R."/>
            <person name="Barry K."/>
            <person name="Cullen D."/>
            <person name="De Vries R."/>
            <person name="Hainaut M."/>
            <person name="Hatakka A."/>
            <person name="Henrissat B."/>
            <person name="Hilden K."/>
            <person name="Kuo R."/>
            <person name="Labutti K."/>
            <person name="Lipzen A."/>
            <person name="Makela M.R."/>
            <person name="Sandor L."/>
            <person name="Spatafora J.W."/>
            <person name="Grigoriev I.V."/>
            <person name="Hibbett D.S."/>
        </authorList>
    </citation>
    <scope>NUCLEOTIDE SEQUENCE [LARGE SCALE GENOMIC DNA]</scope>
    <source>
        <strain evidence="2 3">3A-2</strain>
    </source>
</reference>
<keyword evidence="3" id="KW-1185">Reference proteome</keyword>
<dbReference type="EMBL" id="KV722358">
    <property type="protein sequence ID" value="OCH93211.1"/>
    <property type="molecule type" value="Genomic_DNA"/>
</dbReference>
<organism evidence="2 3">
    <name type="scientific">Obba rivulosa</name>
    <dbReference type="NCBI Taxonomy" id="1052685"/>
    <lineage>
        <taxon>Eukaryota</taxon>
        <taxon>Fungi</taxon>
        <taxon>Dikarya</taxon>
        <taxon>Basidiomycota</taxon>
        <taxon>Agaricomycotina</taxon>
        <taxon>Agaricomycetes</taxon>
        <taxon>Polyporales</taxon>
        <taxon>Gelatoporiaceae</taxon>
        <taxon>Obba</taxon>
    </lineage>
</organism>
<sequence length="55" mass="6031">MRKGTWRTPERTKFAPYPASLQCCLSGTEARIGSDLPDGNSWRDGSEPAGFALED</sequence>
<dbReference type="Proteomes" id="UP000250043">
    <property type="component" value="Unassembled WGS sequence"/>
</dbReference>
<evidence type="ECO:0000256" key="1">
    <source>
        <dbReference type="SAM" id="MobiDB-lite"/>
    </source>
</evidence>
<dbReference type="AlphaFoldDB" id="A0A8E2DP68"/>
<accession>A0A8E2DP68</accession>
<proteinExistence type="predicted"/>
<evidence type="ECO:0000313" key="2">
    <source>
        <dbReference type="EMBL" id="OCH93211.1"/>
    </source>
</evidence>